<keyword evidence="9" id="KW-1185">Reference proteome</keyword>
<gene>
    <name evidence="8" type="ORF">KAOT1_04500</name>
</gene>
<sequence>MAKKYKGSLSLEWFNKQKAIVNLNEDSIKSENDIPAPRINWINKEEALFYELNEEEGKGNTPYWVNRDDIRVKEARPLVFQKAFKAVAKDEEFTIQEIDNEEDALDIENMLIKGDNLLALNTLKKHFDKLPDNEKVKCIYIDPPYNTGSAFDHYDDNFKHSEWLTLMRDRLTILKKTLQDSGTIFISIDNEELPYLMVLMDDIFGKENRKNIITLKRGSATGAKVINPGLVNISEFILVYSNDIENWKPNKLYSGKSRDERYSTFITNYDNTNFENWKFCSLLEAFASFHKIEKRQVKKHFGSSFEDEITNFITDNSERVIRFASLDSNSISKSARELKIKSKQDDSKVFKLERDNGKNPYYIYKGSIILFVKDRLKTIDGKLSFSEPLSDIWMDTLPNDLHNEGGVDFRKGKKPEKLLQRLIELVTDEGDTVLDIFGGSGSTFGTAHKMNRKWIGVEIGNHAETHIIPRLSAVLKGTDTSGISKSVNWQGGGSFKYYHLGESIISIDEETKKGEFNWSLGKQFIQESLLQSYDFVVQDINVFPAQIFQDEDNKPTVGKIVGSSNVAVYGLAFLATPQESNLTITNEEVKTIYSTLRNQPDFQSLVIYSNKGIDIAQDTIPEDLAIIKVPHAIFSELER</sequence>
<dbReference type="InterPro" id="IPR002295">
    <property type="entry name" value="N4/N6-MTase_EcoPI_Mod-like"/>
</dbReference>
<dbReference type="InterPro" id="IPR002052">
    <property type="entry name" value="DNA_methylase_N6_adenine_CS"/>
</dbReference>
<organism evidence="8 9">
    <name type="scientific">Kordia algicida OT-1</name>
    <dbReference type="NCBI Taxonomy" id="391587"/>
    <lineage>
        <taxon>Bacteria</taxon>
        <taxon>Pseudomonadati</taxon>
        <taxon>Bacteroidota</taxon>
        <taxon>Flavobacteriia</taxon>
        <taxon>Flavobacteriales</taxon>
        <taxon>Flavobacteriaceae</taxon>
        <taxon>Kordia</taxon>
    </lineage>
</organism>
<feature type="domain" description="DNA methylase N-4/N-6" evidence="7">
    <location>
        <begin position="136"/>
        <end position="464"/>
    </location>
</feature>
<keyword evidence="4" id="KW-0808">Transferase</keyword>
<accession>A9EBU1</accession>
<dbReference type="Proteomes" id="UP000002945">
    <property type="component" value="Unassembled WGS sequence"/>
</dbReference>
<dbReference type="EMBL" id="ABIB01000018">
    <property type="protein sequence ID" value="EDP94401.1"/>
    <property type="molecule type" value="Genomic_DNA"/>
</dbReference>
<dbReference type="GO" id="GO:0003677">
    <property type="term" value="F:DNA binding"/>
    <property type="evidence" value="ECO:0007669"/>
    <property type="project" value="InterPro"/>
</dbReference>
<proteinExistence type="inferred from homology"/>
<evidence type="ECO:0000256" key="2">
    <source>
        <dbReference type="ARBA" id="ARBA00011900"/>
    </source>
</evidence>
<dbReference type="GO" id="GO:0009007">
    <property type="term" value="F:site-specific DNA-methyltransferase (adenine-specific) activity"/>
    <property type="evidence" value="ECO:0007669"/>
    <property type="project" value="UniProtKB-EC"/>
</dbReference>
<dbReference type="GO" id="GO:0032259">
    <property type="term" value="P:methylation"/>
    <property type="evidence" value="ECO:0007669"/>
    <property type="project" value="UniProtKB-KW"/>
</dbReference>
<dbReference type="PRINTS" id="PR00506">
    <property type="entry name" value="D21N6MTFRASE"/>
</dbReference>
<dbReference type="RefSeq" id="WP_007093471.1">
    <property type="nucleotide sequence ID" value="NZ_CP142125.1"/>
</dbReference>
<evidence type="ECO:0000313" key="8">
    <source>
        <dbReference type="EMBL" id="EDP94401.1"/>
    </source>
</evidence>
<dbReference type="eggNOG" id="COG2189">
    <property type="taxonomic scope" value="Bacteria"/>
</dbReference>
<keyword evidence="5" id="KW-0949">S-adenosyl-L-methionine</keyword>
<comment type="similarity">
    <text evidence="1">Belongs to the N(4)/N(6)-methyltransferase family.</text>
</comment>
<evidence type="ECO:0000256" key="6">
    <source>
        <dbReference type="ARBA" id="ARBA00047942"/>
    </source>
</evidence>
<evidence type="ECO:0000313" key="9">
    <source>
        <dbReference type="Proteomes" id="UP000002945"/>
    </source>
</evidence>
<dbReference type="STRING" id="391587.KAOT1_04500"/>
<dbReference type="GO" id="GO:0008170">
    <property type="term" value="F:N-methyltransferase activity"/>
    <property type="evidence" value="ECO:0007669"/>
    <property type="project" value="InterPro"/>
</dbReference>
<dbReference type="Pfam" id="PF01555">
    <property type="entry name" value="N6_N4_Mtase"/>
    <property type="match status" value="1"/>
</dbReference>
<dbReference type="InterPro" id="IPR002941">
    <property type="entry name" value="DNA_methylase_N4/N6"/>
</dbReference>
<evidence type="ECO:0000256" key="5">
    <source>
        <dbReference type="ARBA" id="ARBA00022691"/>
    </source>
</evidence>
<dbReference type="AlphaFoldDB" id="A9EBU1"/>
<dbReference type="InterPro" id="IPR029063">
    <property type="entry name" value="SAM-dependent_MTases_sf"/>
</dbReference>
<dbReference type="REBASE" id="38248">
    <property type="entry name" value="M.KalOT1ORF4500P"/>
</dbReference>
<name>A9EBU1_9FLAO</name>
<reference evidence="8 9" key="1">
    <citation type="journal article" date="2011" name="J. Bacteriol.">
        <title>Genome sequence of the algicidal bacterium Kordia algicida OT-1.</title>
        <authorList>
            <person name="Lee H.S."/>
            <person name="Kang S.G."/>
            <person name="Kwon K.K."/>
            <person name="Lee J.H."/>
            <person name="Kim S.J."/>
        </authorList>
    </citation>
    <scope>NUCLEOTIDE SEQUENCE [LARGE SCALE GENOMIC DNA]</scope>
    <source>
        <strain evidence="8 9">OT-1</strain>
    </source>
</reference>
<dbReference type="OrthoDB" id="9800801at2"/>
<dbReference type="SUPFAM" id="SSF53335">
    <property type="entry name" value="S-adenosyl-L-methionine-dependent methyltransferases"/>
    <property type="match status" value="1"/>
</dbReference>
<evidence type="ECO:0000259" key="7">
    <source>
        <dbReference type="Pfam" id="PF01555"/>
    </source>
</evidence>
<keyword evidence="3 8" id="KW-0489">Methyltransferase</keyword>
<comment type="caution">
    <text evidence="8">The sequence shown here is derived from an EMBL/GenBank/DDBJ whole genome shotgun (WGS) entry which is preliminary data.</text>
</comment>
<dbReference type="PROSITE" id="PS00092">
    <property type="entry name" value="N6_MTASE"/>
    <property type="match status" value="1"/>
</dbReference>
<evidence type="ECO:0000256" key="1">
    <source>
        <dbReference type="ARBA" id="ARBA00006594"/>
    </source>
</evidence>
<dbReference type="EC" id="2.1.1.72" evidence="2"/>
<comment type="catalytic activity">
    <reaction evidence="6">
        <text>a 2'-deoxyadenosine in DNA + S-adenosyl-L-methionine = an N(6)-methyl-2'-deoxyadenosine in DNA + S-adenosyl-L-homocysteine + H(+)</text>
        <dbReference type="Rhea" id="RHEA:15197"/>
        <dbReference type="Rhea" id="RHEA-COMP:12418"/>
        <dbReference type="Rhea" id="RHEA-COMP:12419"/>
        <dbReference type="ChEBI" id="CHEBI:15378"/>
        <dbReference type="ChEBI" id="CHEBI:57856"/>
        <dbReference type="ChEBI" id="CHEBI:59789"/>
        <dbReference type="ChEBI" id="CHEBI:90615"/>
        <dbReference type="ChEBI" id="CHEBI:90616"/>
        <dbReference type="EC" id="2.1.1.72"/>
    </reaction>
</comment>
<dbReference type="Gene3D" id="3.40.50.150">
    <property type="entry name" value="Vaccinia Virus protein VP39"/>
    <property type="match status" value="1"/>
</dbReference>
<dbReference type="HOGENOM" id="CLU_020164_1_1_10"/>
<protein>
    <recommendedName>
        <fullName evidence="2">site-specific DNA-methyltransferase (adenine-specific)</fullName>
        <ecNumber evidence="2">2.1.1.72</ecNumber>
    </recommendedName>
</protein>
<evidence type="ECO:0000256" key="4">
    <source>
        <dbReference type="ARBA" id="ARBA00022679"/>
    </source>
</evidence>
<evidence type="ECO:0000256" key="3">
    <source>
        <dbReference type="ARBA" id="ARBA00022603"/>
    </source>
</evidence>